<name>M4NDE0_9GAMM</name>
<dbReference type="EMBL" id="CP003470">
    <property type="protein sequence ID" value="AGG87887.1"/>
    <property type="molecule type" value="Genomic_DNA"/>
</dbReference>
<evidence type="ECO:0000256" key="4">
    <source>
        <dbReference type="ARBA" id="ARBA00022764"/>
    </source>
</evidence>
<protein>
    <recommendedName>
        <fullName evidence="5">Tol-Pal system protein TolB</fullName>
    </recommendedName>
</protein>
<reference evidence="7 8" key="1">
    <citation type="submission" date="2012-04" db="EMBL/GenBank/DDBJ databases">
        <title>Complete genome of Rhodanobacter sp. 2APBS1.</title>
        <authorList>
            <consortium name="US DOE Joint Genome Institute"/>
            <person name="Huntemann M."/>
            <person name="Wei C.-L."/>
            <person name="Han J."/>
            <person name="Detter J.C."/>
            <person name="Han C."/>
            <person name="Tapia R."/>
            <person name="Munk A.C.C."/>
            <person name="Chen A."/>
            <person name="Krypides N."/>
            <person name="Mavromatis K."/>
            <person name="Markowitz V."/>
            <person name="Szeto E."/>
            <person name="Ivanova N."/>
            <person name="Mikhailova N."/>
            <person name="Ovchinnikova G."/>
            <person name="Pagani I."/>
            <person name="Pati A."/>
            <person name="Goodwin L."/>
            <person name="Peters L."/>
            <person name="Pitluck S."/>
            <person name="Woyke T."/>
            <person name="Prakash O."/>
            <person name="Elkins J."/>
            <person name="Brown S."/>
            <person name="Palumbo A."/>
            <person name="Hemme C."/>
            <person name="Zhou J."/>
            <person name="Watson D."/>
            <person name="Jardine P."/>
            <person name="Kostka J."/>
            <person name="Green S."/>
        </authorList>
    </citation>
    <scope>NUCLEOTIDE SEQUENCE [LARGE SCALE GENOMIC DNA]</scope>
    <source>
        <strain evidence="7 8">2APBS1</strain>
    </source>
</reference>
<dbReference type="SUPFAM" id="SSF52964">
    <property type="entry name" value="TolB, N-terminal domain"/>
    <property type="match status" value="1"/>
</dbReference>
<dbReference type="PANTHER" id="PTHR36842">
    <property type="entry name" value="PROTEIN TOLB HOMOLOG"/>
    <property type="match status" value="1"/>
</dbReference>
<dbReference type="SUPFAM" id="SSF69304">
    <property type="entry name" value="Tricorn protease N-terminal domain"/>
    <property type="match status" value="1"/>
</dbReference>
<dbReference type="Pfam" id="PF07676">
    <property type="entry name" value="PD40"/>
    <property type="match status" value="3"/>
</dbReference>
<dbReference type="HAMAP" id="MF_00671">
    <property type="entry name" value="TolB"/>
    <property type="match status" value="1"/>
</dbReference>
<keyword evidence="5" id="KW-0131">Cell cycle</keyword>
<keyword evidence="3 5" id="KW-0732">Signal</keyword>
<proteinExistence type="inferred from homology"/>
<comment type="subunit">
    <text evidence="5">The Tol-Pal system is composed of five core proteins: the inner membrane proteins TolA, TolQ and TolR, the periplasmic protein TolB and the outer membrane protein Pal. They form a network linking the inner and outer membranes and the peptidoglycan layer.</text>
</comment>
<dbReference type="STRING" id="666685.R2APBS1_0719"/>
<dbReference type="NCBIfam" id="TIGR02800">
    <property type="entry name" value="propeller_TolB"/>
    <property type="match status" value="1"/>
</dbReference>
<accession>M4NDE0</accession>
<dbReference type="InterPro" id="IPR014167">
    <property type="entry name" value="Tol-Pal_TolB"/>
</dbReference>
<evidence type="ECO:0000313" key="7">
    <source>
        <dbReference type="EMBL" id="AGG87887.1"/>
    </source>
</evidence>
<comment type="similarity">
    <text evidence="2 5">Belongs to the TolB family.</text>
</comment>
<evidence type="ECO:0000259" key="6">
    <source>
        <dbReference type="Pfam" id="PF04052"/>
    </source>
</evidence>
<evidence type="ECO:0000256" key="1">
    <source>
        <dbReference type="ARBA" id="ARBA00004418"/>
    </source>
</evidence>
<gene>
    <name evidence="5" type="primary">tolB</name>
    <name evidence="7" type="ORF">R2APBS1_0719</name>
</gene>
<organism evidence="7 8">
    <name type="scientific">Rhodanobacter denitrificans</name>
    <dbReference type="NCBI Taxonomy" id="666685"/>
    <lineage>
        <taxon>Bacteria</taxon>
        <taxon>Pseudomonadati</taxon>
        <taxon>Pseudomonadota</taxon>
        <taxon>Gammaproteobacteria</taxon>
        <taxon>Lysobacterales</taxon>
        <taxon>Rhodanobacteraceae</taxon>
        <taxon>Rhodanobacter</taxon>
    </lineage>
</organism>
<evidence type="ECO:0000256" key="2">
    <source>
        <dbReference type="ARBA" id="ARBA00009820"/>
    </source>
</evidence>
<dbReference type="GO" id="GO:0042597">
    <property type="term" value="C:periplasmic space"/>
    <property type="evidence" value="ECO:0007669"/>
    <property type="project" value="UniProtKB-SubCell"/>
</dbReference>
<dbReference type="HOGENOM" id="CLU_047123_0_0_6"/>
<dbReference type="InterPro" id="IPR011659">
    <property type="entry name" value="WD40"/>
</dbReference>
<comment type="subcellular location">
    <subcellularLocation>
        <location evidence="1 5">Periplasm</location>
    </subcellularLocation>
</comment>
<comment type="function">
    <text evidence="5">Part of the Tol-Pal system, which plays a role in outer membrane invagination during cell division and is important for maintaining outer membrane integrity.</text>
</comment>
<dbReference type="Gene3D" id="2.120.10.30">
    <property type="entry name" value="TolB, C-terminal domain"/>
    <property type="match status" value="1"/>
</dbReference>
<evidence type="ECO:0000256" key="5">
    <source>
        <dbReference type="HAMAP-Rule" id="MF_00671"/>
    </source>
</evidence>
<keyword evidence="8" id="KW-1185">Reference proteome</keyword>
<sequence length="443" mass="48080" precursor="true">MIKPMRKFSPSFAAILLAVVALFAGPAAAQSLNVDIVGGVKTATPIVVVPFAQAGGAPLSTDVADVMRNDFNRSGKFRSLAKSDIVEFPSRGQDIKFPTWRLLKQDYIVVGNITDAGNGMVQVEYELWDVNKQQSLLHQQMPPTPLGDLRGVAHQIADIIYQKITGVRGAFWTRIAYITAVGLGNHTTYSLIVADSDGYNPQVVARSKESLLTPAWSPDGRKLAYVSFESGNSSIYVQDITTGSRQLVESHPRGINGAPAWSPDGSKLAVALSYVGNLELFVLDVASRRETRLTNSLSIDTEPVWAPDGQSIYFTSDRSGRPQIYQVPASGGTPQRISFQGQSNLNADVSYDGKQIAMVQGNGNVYRIAIMDRSLGDQVRFLSPGPIDESPSFAPNASMLLYAATEGRRGVLYAVSADGLVRQRLVLSDGDVREPAWGPYRQR</sequence>
<dbReference type="Gene3D" id="3.40.50.10070">
    <property type="entry name" value="TolB, N-terminal domain"/>
    <property type="match status" value="1"/>
</dbReference>
<dbReference type="InterPro" id="IPR011042">
    <property type="entry name" value="6-blade_b-propeller_TolB-like"/>
</dbReference>
<evidence type="ECO:0000256" key="3">
    <source>
        <dbReference type="ARBA" id="ARBA00022729"/>
    </source>
</evidence>
<keyword evidence="4 5" id="KW-0574">Periplasm</keyword>
<dbReference type="PANTHER" id="PTHR36842:SF1">
    <property type="entry name" value="PROTEIN TOLB"/>
    <property type="match status" value="1"/>
</dbReference>
<feature type="signal peptide" evidence="5">
    <location>
        <begin position="1"/>
        <end position="29"/>
    </location>
</feature>
<dbReference type="AlphaFoldDB" id="M4NDE0"/>
<dbReference type="Pfam" id="PF04052">
    <property type="entry name" value="TolB_N"/>
    <property type="match status" value="1"/>
</dbReference>
<dbReference type="KEGG" id="rhd:R2APBS1_0719"/>
<dbReference type="eggNOG" id="COG0823">
    <property type="taxonomic scope" value="Bacteria"/>
</dbReference>
<keyword evidence="5" id="KW-0132">Cell division</keyword>
<evidence type="ECO:0000313" key="8">
    <source>
        <dbReference type="Proteomes" id="UP000011859"/>
    </source>
</evidence>
<dbReference type="GO" id="GO:0017038">
    <property type="term" value="P:protein import"/>
    <property type="evidence" value="ECO:0007669"/>
    <property type="project" value="InterPro"/>
</dbReference>
<feature type="domain" description="TolB N-terminal" evidence="6">
    <location>
        <begin position="32"/>
        <end position="136"/>
    </location>
</feature>
<dbReference type="GO" id="GO:0051301">
    <property type="term" value="P:cell division"/>
    <property type="evidence" value="ECO:0007669"/>
    <property type="project" value="UniProtKB-UniRule"/>
</dbReference>
<feature type="chain" id="PRO_5009017384" description="Tol-Pal system protein TolB" evidence="5">
    <location>
        <begin position="30"/>
        <end position="443"/>
    </location>
</feature>
<dbReference type="Proteomes" id="UP000011859">
    <property type="component" value="Chromosome"/>
</dbReference>
<dbReference type="InterPro" id="IPR007195">
    <property type="entry name" value="TolB_N"/>
</dbReference>